<evidence type="ECO:0000313" key="1">
    <source>
        <dbReference type="EMBL" id="SMQ26566.1"/>
    </source>
</evidence>
<dbReference type="EMBL" id="FXUY01000001">
    <property type="protein sequence ID" value="SMQ26566.1"/>
    <property type="molecule type" value="Genomic_DNA"/>
</dbReference>
<gene>
    <name evidence="1" type="ORF">SAMN04488483_3057</name>
</gene>
<proteinExistence type="predicted"/>
<protein>
    <submittedName>
        <fullName evidence="1">DNase/tRNase domain of colicin-like bacteriocin</fullName>
    </submittedName>
</protein>
<keyword evidence="2" id="KW-1185">Reference proteome</keyword>
<evidence type="ECO:0000313" key="2">
    <source>
        <dbReference type="Proteomes" id="UP001158048"/>
    </source>
</evidence>
<comment type="caution">
    <text evidence="1">The sequence shown here is derived from an EMBL/GenBank/DDBJ whole genome shotgun (WGS) entry which is preliminary data.</text>
</comment>
<reference evidence="1" key="1">
    <citation type="submission" date="2017-05" db="EMBL/GenBank/DDBJ databases">
        <authorList>
            <person name="Varghese N."/>
            <person name="Submissions S."/>
        </authorList>
    </citation>
    <scope>NUCLEOTIDE SEQUENCE</scope>
    <source>
        <strain evidence="1">LMG 28168</strain>
    </source>
</reference>
<dbReference type="Proteomes" id="UP001158048">
    <property type="component" value="Unassembled WGS sequence"/>
</dbReference>
<accession>A0ACD2U718</accession>
<sequence>MQRPPPFELTEPVHTIGTLPPSMLPTSGTVDHYRHGGTFGTVRSPARYQPILQSFIIPQEREFKSRTEQIPQTIEVELAATRLEESTQPLPPAAAIIRELGVRNKLIQRKNQQLQHQTALSQQFYGSDPTNKSADQFLARANVIDNRLRPDGPGMNLWKQSYRAALEARLLTQTLAVLHQQQISVHQWLAAVQANDHTQNLAAEATRQAAEQARIAVEQQRQRDLQEQVRRQQEQAEIQAREQARLAALAEAQRVAAEQARVAAEAAAQQIVAEKRRLEVLAEQQRQTEADRVRTAQEARQKTEKARIEQQQKADRSAKRKNQKQARRKARAQAQEHAERKRLHAEWQQQTEARWTSPTFANAGAAAAFGPTFAGTLGIIANPATTTAALQTSLRTGVALAVAAASTFAVPFVVGFAALLVPSDLGNGDLYSASVPLAELAPDLAVDLYQLAASGGAVDLPVRLGSRSLGNRVDIVVVSTDGVVVPHTVPVRLARFDAQKNLYVSSAADIGAKGPTVTWTPLVAPLNPSTEAPQVEMDLPIYEGAEVTADSGRIDLNPVWDQYGFGGWITVFPIDSGLPPIFTMFRDRRQDPGVVSGMGQAVSSNWLAAAKTPEGAPIPAQIAHKFRGREFSSFRAFRRAFWKAVANDVFLVEQFSRFNKFDIKRGLSPTASGSERIGGKIKLDIHHIEPIFDGGSVYDVDNLRILTPRQHIETHSRMRKLKNEA</sequence>
<organism evidence="1 2">
    <name type="scientific">Pseudomonas helmanticensis</name>
    <dbReference type="NCBI Taxonomy" id="1471381"/>
    <lineage>
        <taxon>Bacteria</taxon>
        <taxon>Pseudomonadati</taxon>
        <taxon>Pseudomonadota</taxon>
        <taxon>Gammaproteobacteria</taxon>
        <taxon>Pseudomonadales</taxon>
        <taxon>Pseudomonadaceae</taxon>
        <taxon>Pseudomonas</taxon>
    </lineage>
</organism>
<name>A0ACD2U718_9PSED</name>